<gene>
    <name evidence="1" type="ORF">HX845_05300</name>
</gene>
<reference evidence="1 2" key="1">
    <citation type="submission" date="2020-04" db="EMBL/GenBank/DDBJ databases">
        <title>Molecular characterization of pseudomonads from Agaricus bisporus reveal novel blotch 2 pathogens in Western Europe.</title>
        <authorList>
            <person name="Taparia T."/>
            <person name="Krijger M."/>
            <person name="Haynes E."/>
            <person name="Elpinstone J.G."/>
            <person name="Noble R."/>
            <person name="Van Der Wolf J."/>
        </authorList>
    </citation>
    <scope>NUCLEOTIDE SEQUENCE [LARGE SCALE GENOMIC DNA]</scope>
    <source>
        <strain evidence="1 2">IPO3738</strain>
    </source>
</reference>
<evidence type="ECO:0000313" key="1">
    <source>
        <dbReference type="EMBL" id="NWC13042.1"/>
    </source>
</evidence>
<dbReference type="EMBL" id="JACAQE010000001">
    <property type="protein sequence ID" value="NWC13042.1"/>
    <property type="molecule type" value="Genomic_DNA"/>
</dbReference>
<comment type="caution">
    <text evidence="1">The sequence shown here is derived from an EMBL/GenBank/DDBJ whole genome shotgun (WGS) entry which is preliminary data.</text>
</comment>
<evidence type="ECO:0008006" key="3">
    <source>
        <dbReference type="Google" id="ProtNLM"/>
    </source>
</evidence>
<accession>A0A7Y7XXR1</accession>
<dbReference type="RefSeq" id="WP_177116375.1">
    <property type="nucleotide sequence ID" value="NZ_JACAQE010000001.1"/>
</dbReference>
<evidence type="ECO:0000313" key="2">
    <source>
        <dbReference type="Proteomes" id="UP000517547"/>
    </source>
</evidence>
<sequence>MNSYTFSVSLRFSGPDFDPRTVADYLELEPKWVHEKGLPRVSPSGKILGGTYEESYCSFPLCKKRDGNLYEFLLTELNKIKHHSEKIIKHTSLGNSVEFFIGWYGSGNIGETFKSDLMSRLGELNIDLSLDIYQI</sequence>
<dbReference type="Proteomes" id="UP000517547">
    <property type="component" value="Unassembled WGS sequence"/>
</dbReference>
<proteinExistence type="predicted"/>
<name>A0A7Y7XXR1_9PSED</name>
<organism evidence="1 2">
    <name type="scientific">Pseudomonas gingeri</name>
    <dbReference type="NCBI Taxonomy" id="117681"/>
    <lineage>
        <taxon>Bacteria</taxon>
        <taxon>Pseudomonadati</taxon>
        <taxon>Pseudomonadota</taxon>
        <taxon>Gammaproteobacteria</taxon>
        <taxon>Pseudomonadales</taxon>
        <taxon>Pseudomonadaceae</taxon>
        <taxon>Pseudomonas</taxon>
    </lineage>
</organism>
<dbReference type="AlphaFoldDB" id="A0A7Y7XXR1"/>
<protein>
    <recommendedName>
        <fullName evidence="3">DUF4279 domain-containing protein</fullName>
    </recommendedName>
</protein>